<sequence length="175" mass="19791">METEDIKPWLFEIEPLEGESLSHFLGRFRRANDLTPSGLGQAAELGGAIAYGGALPIARWEKFRFNPPPSRQQLESLAKVVGVDADRLEQMLPPTGVRMNLEPIRLCAACYVESPCHKIEWQFKETQGCQHHSLSLLSECPNCGARFKVPALWVDGWCHRCFTLFAEMANRQKTY</sequence>
<protein>
    <submittedName>
        <fullName evidence="1">Uncharacterized protein</fullName>
    </submittedName>
</protein>
<keyword evidence="2" id="KW-1185">Reference proteome</keyword>
<reference evidence="1 2" key="1">
    <citation type="submission" date="2017-08" db="EMBL/GenBank/DDBJ databases">
        <title>Draft genome sequence of filamentous cyanobacterium Calothrix elsteri CCALA 953.</title>
        <authorList>
            <person name="Gagunashvili A.N."/>
            <person name="Elster J."/>
            <person name="Andresson O.S."/>
        </authorList>
    </citation>
    <scope>NUCLEOTIDE SEQUENCE [LARGE SCALE GENOMIC DNA]</scope>
    <source>
        <strain evidence="1 2">CCALA 953</strain>
    </source>
</reference>
<proteinExistence type="predicted"/>
<comment type="caution">
    <text evidence="1">The sequence shown here is derived from an EMBL/GenBank/DDBJ whole genome shotgun (WGS) entry which is preliminary data.</text>
</comment>
<evidence type="ECO:0000313" key="1">
    <source>
        <dbReference type="EMBL" id="PAX60393.1"/>
    </source>
</evidence>
<dbReference type="Proteomes" id="UP000218238">
    <property type="component" value="Unassembled WGS sequence"/>
</dbReference>
<dbReference type="EMBL" id="NTFS01000012">
    <property type="protein sequence ID" value="PAX60393.1"/>
    <property type="molecule type" value="Genomic_DNA"/>
</dbReference>
<dbReference type="RefSeq" id="WP_095720120.1">
    <property type="nucleotide sequence ID" value="NZ_NTFS01000012.1"/>
</dbReference>
<dbReference type="OrthoDB" id="455810at2"/>
<organism evidence="1 2">
    <name type="scientific">Brunnivagina elsteri CCALA 953</name>
    <dbReference type="NCBI Taxonomy" id="987040"/>
    <lineage>
        <taxon>Bacteria</taxon>
        <taxon>Bacillati</taxon>
        <taxon>Cyanobacteriota</taxon>
        <taxon>Cyanophyceae</taxon>
        <taxon>Nostocales</taxon>
        <taxon>Calotrichaceae</taxon>
        <taxon>Brunnivagina</taxon>
    </lineage>
</organism>
<evidence type="ECO:0000313" key="2">
    <source>
        <dbReference type="Proteomes" id="UP000218238"/>
    </source>
</evidence>
<name>A0A2A2TPN0_9CYAN</name>
<gene>
    <name evidence="1" type="ORF">CK510_02060</name>
</gene>
<accession>A0A2A2TPN0</accession>
<dbReference type="AlphaFoldDB" id="A0A2A2TPN0"/>